<dbReference type="STRING" id="52442.SAMN05421880_1177"/>
<protein>
    <submittedName>
        <fullName evidence="2">Uncharacterized protein</fullName>
    </submittedName>
</protein>
<reference evidence="1" key="2">
    <citation type="submission" date="2021-02" db="EMBL/GenBank/DDBJ databases">
        <authorList>
            <person name="Han P."/>
        </authorList>
    </citation>
    <scope>NUCLEOTIDE SEQUENCE</scope>
    <source>
        <strain evidence="1">Nitrosomonas nitrosa 18-3D</strain>
    </source>
</reference>
<proteinExistence type="predicted"/>
<name>A0A1I4R0H9_9PROT</name>
<organism evidence="2 3">
    <name type="scientific">Nitrosomonas nitrosa</name>
    <dbReference type="NCBI Taxonomy" id="52442"/>
    <lineage>
        <taxon>Bacteria</taxon>
        <taxon>Pseudomonadati</taxon>
        <taxon>Pseudomonadota</taxon>
        <taxon>Betaproteobacteria</taxon>
        <taxon>Nitrosomonadales</taxon>
        <taxon>Nitrosomonadaceae</taxon>
        <taxon>Nitrosomonas</taxon>
    </lineage>
</organism>
<evidence type="ECO:0000313" key="1">
    <source>
        <dbReference type="EMBL" id="CAE6509426.1"/>
    </source>
</evidence>
<gene>
    <name evidence="1" type="ORF">NMYAN_30170</name>
    <name evidence="2" type="ORF">SAMN05421880_1177</name>
</gene>
<dbReference type="EMBL" id="FOUF01000017">
    <property type="protein sequence ID" value="SFM45433.1"/>
    <property type="molecule type" value="Genomic_DNA"/>
</dbReference>
<accession>A0A1I4R0H9</accession>
<evidence type="ECO:0000313" key="2">
    <source>
        <dbReference type="EMBL" id="SFM45433.1"/>
    </source>
</evidence>
<dbReference type="Proteomes" id="UP000199561">
    <property type="component" value="Unassembled WGS sequence"/>
</dbReference>
<evidence type="ECO:0000313" key="3">
    <source>
        <dbReference type="Proteomes" id="UP000199561"/>
    </source>
</evidence>
<reference evidence="2 3" key="1">
    <citation type="submission" date="2016-10" db="EMBL/GenBank/DDBJ databases">
        <authorList>
            <person name="de Groot N.N."/>
        </authorList>
    </citation>
    <scope>NUCLEOTIDE SEQUENCE [LARGE SCALE GENOMIC DNA]</scope>
    <source>
        <strain evidence="2 3">Nm146</strain>
    </source>
</reference>
<dbReference type="EMBL" id="CAJNAP010000023">
    <property type="protein sequence ID" value="CAE6509426.1"/>
    <property type="molecule type" value="Genomic_DNA"/>
</dbReference>
<dbReference type="AlphaFoldDB" id="A0A1I4R0H9"/>
<dbReference type="Proteomes" id="UP000601736">
    <property type="component" value="Unassembled WGS sequence"/>
</dbReference>
<keyword evidence="3" id="KW-1185">Reference proteome</keyword>
<sequence>MITVIRMLPSNIKEKRTTNGIAFNNLNPKDLSKIHVLMESSSIYFGNETMLSGGSGFITFSYMIFPGNTFRARLKFTHSIPFVNFISGNLA</sequence>